<dbReference type="InterPro" id="IPR015911">
    <property type="entry name" value="Phosphoglycerate_kinase_CS"/>
</dbReference>
<dbReference type="InterPro" id="IPR015824">
    <property type="entry name" value="Phosphoglycerate_kinase_N"/>
</dbReference>
<dbReference type="PATRIC" id="fig|45068.5.peg.1931"/>
<evidence type="ECO:0000256" key="10">
    <source>
        <dbReference type="ARBA" id="ARBA00022741"/>
    </source>
</evidence>
<dbReference type="EMBL" id="LNYK01000030">
    <property type="protein sequence ID" value="KTD20156.1"/>
    <property type="molecule type" value="Genomic_DNA"/>
</dbReference>
<evidence type="ECO:0000256" key="17">
    <source>
        <dbReference type="RuleBase" id="RU000532"/>
    </source>
</evidence>
<feature type="binding site" evidence="14">
    <location>
        <position position="36"/>
    </location>
    <ligand>
        <name>substrate</name>
    </ligand>
</feature>
<dbReference type="AlphaFoldDB" id="A0A0W0VJ61"/>
<comment type="pathway">
    <text evidence="3 14">Carbohydrate degradation; glycolysis; pyruvate from D-glyceraldehyde 3-phosphate: step 2/5.</text>
</comment>
<keyword evidence="10 14" id="KW-0547">Nucleotide-binding</keyword>
<organism evidence="18 19">
    <name type="scientific">Legionella londiniensis</name>
    <dbReference type="NCBI Taxonomy" id="45068"/>
    <lineage>
        <taxon>Bacteria</taxon>
        <taxon>Pseudomonadati</taxon>
        <taxon>Pseudomonadota</taxon>
        <taxon>Gammaproteobacteria</taxon>
        <taxon>Legionellales</taxon>
        <taxon>Legionellaceae</taxon>
        <taxon>Legionella</taxon>
    </lineage>
</organism>
<feature type="binding site" evidence="15">
    <location>
        <position position="113"/>
    </location>
    <ligand>
        <name>(2R)-3-phosphoglycerate</name>
        <dbReference type="ChEBI" id="CHEBI:58272"/>
    </ligand>
</feature>
<proteinExistence type="inferred from homology"/>
<dbReference type="GO" id="GO:0043531">
    <property type="term" value="F:ADP binding"/>
    <property type="evidence" value="ECO:0007669"/>
    <property type="project" value="TreeGrafter"/>
</dbReference>
<evidence type="ECO:0000256" key="1">
    <source>
        <dbReference type="ARBA" id="ARBA00000642"/>
    </source>
</evidence>
<protein>
    <recommendedName>
        <fullName evidence="7 14">Phosphoglycerate kinase</fullName>
        <ecNumber evidence="6 14">2.7.2.3</ecNumber>
    </recommendedName>
</protein>
<keyword evidence="8 14" id="KW-0963">Cytoplasm</keyword>
<keyword evidence="11 14" id="KW-0418">Kinase</keyword>
<evidence type="ECO:0000256" key="15">
    <source>
        <dbReference type="PIRSR" id="PIRSR000724-1"/>
    </source>
</evidence>
<dbReference type="GO" id="GO:0005829">
    <property type="term" value="C:cytosol"/>
    <property type="evidence" value="ECO:0007669"/>
    <property type="project" value="TreeGrafter"/>
</dbReference>
<dbReference type="GO" id="GO:0004618">
    <property type="term" value="F:phosphoglycerate kinase activity"/>
    <property type="evidence" value="ECO:0007669"/>
    <property type="project" value="UniProtKB-UniRule"/>
</dbReference>
<dbReference type="STRING" id="45068.Llon_1777"/>
<evidence type="ECO:0000256" key="5">
    <source>
        <dbReference type="ARBA" id="ARBA00011245"/>
    </source>
</evidence>
<evidence type="ECO:0000256" key="2">
    <source>
        <dbReference type="ARBA" id="ARBA00004496"/>
    </source>
</evidence>
<keyword evidence="12 14" id="KW-0067">ATP-binding</keyword>
<evidence type="ECO:0000313" key="19">
    <source>
        <dbReference type="Proteomes" id="UP000054997"/>
    </source>
</evidence>
<dbReference type="OrthoDB" id="9808460at2"/>
<dbReference type="InterPro" id="IPR036043">
    <property type="entry name" value="Phosphoglycerate_kinase_sf"/>
</dbReference>
<evidence type="ECO:0000313" key="18">
    <source>
        <dbReference type="EMBL" id="KTD20156.1"/>
    </source>
</evidence>
<feature type="binding site" evidence="14 16">
    <location>
        <begin position="345"/>
        <end position="348"/>
    </location>
    <ligand>
        <name>ATP</name>
        <dbReference type="ChEBI" id="CHEBI:30616"/>
    </ligand>
</feature>
<dbReference type="SUPFAM" id="SSF53748">
    <property type="entry name" value="Phosphoglycerate kinase"/>
    <property type="match status" value="1"/>
</dbReference>
<dbReference type="FunFam" id="3.40.50.1260:FF:000001">
    <property type="entry name" value="Phosphoglycerate kinase"/>
    <property type="match status" value="1"/>
</dbReference>
<dbReference type="Proteomes" id="UP000054997">
    <property type="component" value="Unassembled WGS sequence"/>
</dbReference>
<feature type="binding site" evidence="14">
    <location>
        <position position="113"/>
    </location>
    <ligand>
        <name>substrate</name>
    </ligand>
</feature>
<keyword evidence="9 14" id="KW-0808">Transferase</keyword>
<gene>
    <name evidence="14 18" type="primary">pgk</name>
    <name evidence="18" type="ORF">Llon_1777</name>
</gene>
<sequence>MNLIKMSDLDLQGKRVMIREDFNVPIKDGIITSDQRLQAALPTLKEALDKGAAVIVLSHLGRPEEGKEDNRFSLSPVADYLRNHLDCPVHFSRDYLDGVAINPGELVLCENVRFNRGEKENDEKLAKKLAALCDIFVMDAFGTAHRAQASTYGVAQYAPIAAAGPLLIRELEALEHVFKNPEKPIVAIVGGAKISTKLTLLKQLVGMVDVLIPGGGIANTFLKAKGAEVGVSLIDENCLEEAAEILALAEEKNCQIPLPSDAVVGKSFTDSCPAFNKSLGNIASDDMIMDIGPETISRYTDILEEAKTILWNGPVGVFEFPQFAYGTRALAIAIANSDAFSIAGGGDTLAAIDQYDLTDQISYISTGGGAFLEYLEGRKLPAVAILEEQANANKAD</sequence>
<dbReference type="PANTHER" id="PTHR11406:SF23">
    <property type="entry name" value="PHOSPHOGLYCERATE KINASE 1, CHLOROPLASTIC-RELATED"/>
    <property type="match status" value="1"/>
</dbReference>
<keyword evidence="13 14" id="KW-0324">Glycolysis</keyword>
<dbReference type="Pfam" id="PF00162">
    <property type="entry name" value="PGK"/>
    <property type="match status" value="1"/>
</dbReference>
<evidence type="ECO:0000256" key="12">
    <source>
        <dbReference type="ARBA" id="ARBA00022840"/>
    </source>
</evidence>
<dbReference type="GO" id="GO:0005524">
    <property type="term" value="F:ATP binding"/>
    <property type="evidence" value="ECO:0007669"/>
    <property type="project" value="UniProtKB-KW"/>
</dbReference>
<reference evidence="18 19" key="1">
    <citation type="submission" date="2015-11" db="EMBL/GenBank/DDBJ databases">
        <title>Genomic analysis of 38 Legionella species identifies large and diverse effector repertoires.</title>
        <authorList>
            <person name="Burstein D."/>
            <person name="Amaro F."/>
            <person name="Zusman T."/>
            <person name="Lifshitz Z."/>
            <person name="Cohen O."/>
            <person name="Gilbert J.A."/>
            <person name="Pupko T."/>
            <person name="Shuman H.A."/>
            <person name="Segal G."/>
        </authorList>
    </citation>
    <scope>NUCLEOTIDE SEQUENCE [LARGE SCALE GENOMIC DNA]</scope>
    <source>
        <strain evidence="18 19">ATCC 49505</strain>
    </source>
</reference>
<feature type="binding site" evidence="14 16">
    <location>
        <position position="319"/>
    </location>
    <ligand>
        <name>ATP</name>
        <dbReference type="ChEBI" id="CHEBI:30616"/>
    </ligand>
</feature>
<dbReference type="PRINTS" id="PR00477">
    <property type="entry name" value="PHGLYCKINASE"/>
</dbReference>
<dbReference type="UniPathway" id="UPA00109">
    <property type="reaction ID" value="UER00185"/>
</dbReference>
<feature type="binding site" evidence="15">
    <location>
        <position position="146"/>
    </location>
    <ligand>
        <name>(2R)-3-phosphoglycerate</name>
        <dbReference type="ChEBI" id="CHEBI:58272"/>
    </ligand>
</feature>
<dbReference type="GO" id="GO:0006094">
    <property type="term" value="P:gluconeogenesis"/>
    <property type="evidence" value="ECO:0007669"/>
    <property type="project" value="TreeGrafter"/>
</dbReference>
<comment type="catalytic activity">
    <reaction evidence="1 14 17">
        <text>(2R)-3-phosphoglycerate + ATP = (2R)-3-phospho-glyceroyl phosphate + ADP</text>
        <dbReference type="Rhea" id="RHEA:14801"/>
        <dbReference type="ChEBI" id="CHEBI:30616"/>
        <dbReference type="ChEBI" id="CHEBI:57604"/>
        <dbReference type="ChEBI" id="CHEBI:58272"/>
        <dbReference type="ChEBI" id="CHEBI:456216"/>
        <dbReference type="EC" id="2.7.2.3"/>
    </reaction>
</comment>
<evidence type="ECO:0000256" key="7">
    <source>
        <dbReference type="ARBA" id="ARBA00016471"/>
    </source>
</evidence>
<dbReference type="RefSeq" id="WP_058529762.1">
    <property type="nucleotide sequence ID" value="NZ_CAAAHZ010000009.1"/>
</dbReference>
<comment type="subunit">
    <text evidence="5 14">Monomer.</text>
</comment>
<dbReference type="Gene3D" id="3.40.50.1260">
    <property type="entry name" value="Phosphoglycerate kinase, N-terminal domain"/>
    <property type="match status" value="2"/>
</dbReference>
<feature type="binding site" evidence="15">
    <location>
        <position position="36"/>
    </location>
    <ligand>
        <name>(2R)-3-phosphoglycerate</name>
        <dbReference type="ChEBI" id="CHEBI:58272"/>
    </ligand>
</feature>
<comment type="similarity">
    <text evidence="4 14 17">Belongs to the phosphoglycerate kinase family.</text>
</comment>
<evidence type="ECO:0000256" key="6">
    <source>
        <dbReference type="ARBA" id="ARBA00013061"/>
    </source>
</evidence>
<feature type="binding site" evidence="14 15">
    <location>
        <begin position="59"/>
        <end position="62"/>
    </location>
    <ligand>
        <name>substrate</name>
    </ligand>
</feature>
<dbReference type="PROSITE" id="PS00111">
    <property type="entry name" value="PGLYCERATE_KINASE"/>
    <property type="match status" value="1"/>
</dbReference>
<evidence type="ECO:0000256" key="14">
    <source>
        <dbReference type="HAMAP-Rule" id="MF_00145"/>
    </source>
</evidence>
<dbReference type="FunFam" id="3.40.50.1260:FF:000002">
    <property type="entry name" value="Phosphoglycerate kinase"/>
    <property type="match status" value="1"/>
</dbReference>
<dbReference type="EC" id="2.7.2.3" evidence="6 14"/>
<dbReference type="InterPro" id="IPR001576">
    <property type="entry name" value="Phosphoglycerate_kinase"/>
</dbReference>
<keyword evidence="19" id="KW-1185">Reference proteome</keyword>
<comment type="subcellular location">
    <subcellularLocation>
        <location evidence="2 14">Cytoplasm</location>
    </subcellularLocation>
</comment>
<evidence type="ECO:0000256" key="3">
    <source>
        <dbReference type="ARBA" id="ARBA00004838"/>
    </source>
</evidence>
<dbReference type="HAMAP" id="MF_00145">
    <property type="entry name" value="Phosphoglyc_kinase"/>
    <property type="match status" value="1"/>
</dbReference>
<feature type="binding site" evidence="14">
    <location>
        <position position="146"/>
    </location>
    <ligand>
        <name>substrate</name>
    </ligand>
</feature>
<evidence type="ECO:0000256" key="11">
    <source>
        <dbReference type="ARBA" id="ARBA00022777"/>
    </source>
</evidence>
<evidence type="ECO:0000256" key="4">
    <source>
        <dbReference type="ARBA" id="ARBA00008982"/>
    </source>
</evidence>
<accession>A0A0W0VJ61</accession>
<evidence type="ECO:0000256" key="16">
    <source>
        <dbReference type="PIRSR" id="PIRSR000724-2"/>
    </source>
</evidence>
<dbReference type="GO" id="GO:0006096">
    <property type="term" value="P:glycolytic process"/>
    <property type="evidence" value="ECO:0007669"/>
    <property type="project" value="UniProtKB-UniRule"/>
</dbReference>
<evidence type="ECO:0000256" key="8">
    <source>
        <dbReference type="ARBA" id="ARBA00022490"/>
    </source>
</evidence>
<dbReference type="PIRSF" id="PIRSF000724">
    <property type="entry name" value="Pgk"/>
    <property type="match status" value="1"/>
</dbReference>
<feature type="binding site" evidence="14 15">
    <location>
        <begin position="21"/>
        <end position="23"/>
    </location>
    <ligand>
        <name>substrate</name>
    </ligand>
</feature>
<comment type="caution">
    <text evidence="14">Lacks conserved residue(s) required for the propagation of feature annotation.</text>
</comment>
<dbReference type="PANTHER" id="PTHR11406">
    <property type="entry name" value="PHOSPHOGLYCERATE KINASE"/>
    <property type="match status" value="1"/>
</dbReference>
<evidence type="ECO:0000256" key="13">
    <source>
        <dbReference type="ARBA" id="ARBA00023152"/>
    </source>
</evidence>
<comment type="caution">
    <text evidence="18">The sequence shown here is derived from an EMBL/GenBank/DDBJ whole genome shotgun (WGS) entry which is preliminary data.</text>
</comment>
<feature type="binding site" evidence="14 16">
    <location>
        <position position="197"/>
    </location>
    <ligand>
        <name>ATP</name>
        <dbReference type="ChEBI" id="CHEBI:30616"/>
    </ligand>
</feature>
<evidence type="ECO:0000256" key="9">
    <source>
        <dbReference type="ARBA" id="ARBA00022679"/>
    </source>
</evidence>
<name>A0A0W0VJ61_9GAMM</name>